<evidence type="ECO:0000256" key="1">
    <source>
        <dbReference type="ARBA" id="ARBA00022722"/>
    </source>
</evidence>
<keyword evidence="2" id="KW-0378">Hydrolase</keyword>
<organism evidence="3">
    <name type="scientific">Salmonella enterica subsp. enterica serovar Panama</name>
    <dbReference type="NCBI Taxonomy" id="29472"/>
    <lineage>
        <taxon>Bacteria</taxon>
        <taxon>Pseudomonadati</taxon>
        <taxon>Pseudomonadota</taxon>
        <taxon>Gammaproteobacteria</taxon>
        <taxon>Enterobacterales</taxon>
        <taxon>Enterobacteriaceae</taxon>
        <taxon>Salmonella</taxon>
    </lineage>
</organism>
<gene>
    <name evidence="3" type="ORF">ATT75_24415</name>
</gene>
<keyword evidence="1" id="KW-0540">Nuclease</keyword>
<dbReference type="EMBL" id="AAKZQX010000071">
    <property type="protein sequence ID" value="ECX6035794.1"/>
    <property type="molecule type" value="Genomic_DNA"/>
</dbReference>
<comment type="caution">
    <text evidence="3">The sequence shown here is derived from an EMBL/GenBank/DDBJ whole genome shotgun (WGS) entry which is preliminary data.</text>
</comment>
<evidence type="ECO:0000256" key="2">
    <source>
        <dbReference type="ARBA" id="ARBA00022801"/>
    </source>
</evidence>
<dbReference type="GO" id="GO:0016787">
    <property type="term" value="F:hydrolase activity"/>
    <property type="evidence" value="ECO:0007669"/>
    <property type="project" value="UniProtKB-KW"/>
</dbReference>
<dbReference type="SUPFAM" id="SSF143430">
    <property type="entry name" value="TTP0101/SSO1404-like"/>
    <property type="match status" value="1"/>
</dbReference>
<name>A0A619AKD0_SALET</name>
<accession>A0A619AKD0</accession>
<dbReference type="GO" id="GO:0004518">
    <property type="term" value="F:nuclease activity"/>
    <property type="evidence" value="ECO:0007669"/>
    <property type="project" value="UniProtKB-KW"/>
</dbReference>
<sequence length="83" mass="9784">MALYFVSYDLVKTKDYQKIIDELKRYGARRMLESNWCFKRANSGESKIFRDHFKKFIDSDDRLVVSEVADWAGSHMLDSPNSL</sequence>
<dbReference type="InterPro" id="IPR019199">
    <property type="entry name" value="Virulence_VapD/CRISPR_Cas2"/>
</dbReference>
<dbReference type="AlphaFoldDB" id="A0A619AKD0"/>
<dbReference type="Pfam" id="PF09827">
    <property type="entry name" value="CRISPR_Cas2"/>
    <property type="match status" value="1"/>
</dbReference>
<reference evidence="3" key="1">
    <citation type="submission" date="2018-07" db="EMBL/GenBank/DDBJ databases">
        <authorList>
            <consortium name="PulseNet: The National Subtyping Network for Foodborne Disease Surveillance"/>
            <person name="Tarr C.L."/>
            <person name="Trees E."/>
            <person name="Katz L.S."/>
            <person name="Carleton-Romer H.A."/>
            <person name="Stroika S."/>
            <person name="Kucerova Z."/>
            <person name="Roache K.F."/>
            <person name="Sabol A.L."/>
            <person name="Besser J."/>
            <person name="Gerner-Smidt P."/>
        </authorList>
    </citation>
    <scope>NUCLEOTIDE SEQUENCE</scope>
    <source>
        <strain evidence="3">PNUSAS001246</strain>
    </source>
</reference>
<evidence type="ECO:0000313" key="3">
    <source>
        <dbReference type="EMBL" id="ECX6035794.1"/>
    </source>
</evidence>
<proteinExistence type="predicted"/>
<protein>
    <submittedName>
        <fullName evidence="3">Uncharacterized protein</fullName>
    </submittedName>
</protein>